<sequence length="187" mass="20738">MTKETDETEEAQVTEEMQMTEVTEVTEAAKPPTIPELEAQERRLTLPHFTYDDAWAFGNLLVELARRRCAPVAVDIRRGGQQLFHAALPGSTPDNDAWIDRKRRVVERYGSSSYLVGCRFRAKGTTFEESSRLDPDKYAAHGGAFPITVEGAGVVGTVVVSGLPQVEDHALVVEALEQFMTRPWSSS</sequence>
<evidence type="ECO:0000256" key="1">
    <source>
        <dbReference type="HAMAP-Rule" id="MF_00761"/>
    </source>
</evidence>
<comment type="similarity">
    <text evidence="1">Belongs to the UPF0303 family.</text>
</comment>
<dbReference type="InterPro" id="IPR038084">
    <property type="entry name" value="PduO/GlcC-like_sf"/>
</dbReference>
<dbReference type="InterPro" id="IPR010371">
    <property type="entry name" value="YBR137W-like"/>
</dbReference>
<gene>
    <name evidence="2" type="ORF">SAV31267_039360</name>
</gene>
<dbReference type="STRING" id="33903.AQJ43_25525"/>
<dbReference type="PANTHER" id="PTHR28255:SF1">
    <property type="entry name" value="UPF0303 PROTEIN YBR137W"/>
    <property type="match status" value="1"/>
</dbReference>
<evidence type="ECO:0000313" key="2">
    <source>
        <dbReference type="EMBL" id="GDY74451.1"/>
    </source>
</evidence>
<accession>A0A4D4MQQ3</accession>
<evidence type="ECO:0000313" key="3">
    <source>
        <dbReference type="Proteomes" id="UP000299211"/>
    </source>
</evidence>
<name>A0A4D4MQQ3_STRAX</name>
<organism evidence="2 3">
    <name type="scientific">Streptomyces avermitilis</name>
    <dbReference type="NCBI Taxonomy" id="33903"/>
    <lineage>
        <taxon>Bacteria</taxon>
        <taxon>Bacillati</taxon>
        <taxon>Actinomycetota</taxon>
        <taxon>Actinomycetes</taxon>
        <taxon>Kitasatosporales</taxon>
        <taxon>Streptomycetaceae</taxon>
        <taxon>Streptomyces</taxon>
    </lineage>
</organism>
<dbReference type="EMBL" id="BJHY01000001">
    <property type="protein sequence ID" value="GDY74451.1"/>
    <property type="molecule type" value="Genomic_DNA"/>
</dbReference>
<proteinExistence type="inferred from homology"/>
<dbReference type="InterPro" id="IPR005624">
    <property type="entry name" value="PduO/GlcC-like"/>
</dbReference>
<comment type="caution">
    <text evidence="2">The sequence shown here is derived from an EMBL/GenBank/DDBJ whole genome shotgun (WGS) entry which is preliminary data.</text>
</comment>
<dbReference type="SUPFAM" id="SSF143744">
    <property type="entry name" value="GlcG-like"/>
    <property type="match status" value="1"/>
</dbReference>
<dbReference type="Gene3D" id="3.30.450.150">
    <property type="entry name" value="Haem-degrading domain"/>
    <property type="match status" value="1"/>
</dbReference>
<dbReference type="Pfam" id="PF03928">
    <property type="entry name" value="HbpS-like"/>
    <property type="match status" value="1"/>
</dbReference>
<dbReference type="PIRSF" id="PIRSF008757">
    <property type="entry name" value="UCP008757"/>
    <property type="match status" value="1"/>
</dbReference>
<dbReference type="NCBIfam" id="NF002696">
    <property type="entry name" value="PRK02487.1-5"/>
    <property type="match status" value="1"/>
</dbReference>
<dbReference type="HAMAP" id="MF_00761">
    <property type="entry name" value="UPF0303"/>
    <property type="match status" value="1"/>
</dbReference>
<dbReference type="PANTHER" id="PTHR28255">
    <property type="match status" value="1"/>
</dbReference>
<dbReference type="AlphaFoldDB" id="A0A4D4MQQ3"/>
<dbReference type="Proteomes" id="UP000299211">
    <property type="component" value="Unassembled WGS sequence"/>
</dbReference>
<protein>
    <recommendedName>
        <fullName evidence="1">UPF0303 protein SAV31267_039360</fullName>
    </recommendedName>
</protein>
<reference evidence="2 3" key="1">
    <citation type="submission" date="2019-04" db="EMBL/GenBank/DDBJ databases">
        <title>Draft genome sequences of Streptomyces avermitilis ATCC 31267.</title>
        <authorList>
            <person name="Komaki H."/>
            <person name="Tamura T."/>
            <person name="Hosoyama A."/>
        </authorList>
    </citation>
    <scope>NUCLEOTIDE SEQUENCE [LARGE SCALE GENOMIC DNA]</scope>
    <source>
        <strain evidence="2 3">ATCC 31267</strain>
    </source>
</reference>